<dbReference type="AlphaFoldDB" id="A0A9Q3ENY4"/>
<sequence length="114" mass="13635">MDTKVELGGKNKSIHKWANYSWRFQVETAFEYAKFNSEKDRALPWFFQQKDRLTELYPDISEFMIHRRIFRKCVGDLEHLVKSRTTELSSVEENIEILEEEITRTKASSSRMNL</sequence>
<evidence type="ECO:0000313" key="2">
    <source>
        <dbReference type="EMBL" id="MBW0525721.1"/>
    </source>
</evidence>
<dbReference type="Proteomes" id="UP000765509">
    <property type="component" value="Unassembled WGS sequence"/>
</dbReference>
<keyword evidence="1" id="KW-0175">Coiled coil</keyword>
<keyword evidence="3" id="KW-1185">Reference proteome</keyword>
<protein>
    <submittedName>
        <fullName evidence="2">Uncharacterized protein</fullName>
    </submittedName>
</protein>
<evidence type="ECO:0000256" key="1">
    <source>
        <dbReference type="SAM" id="Coils"/>
    </source>
</evidence>
<dbReference type="EMBL" id="AVOT02032028">
    <property type="protein sequence ID" value="MBW0525721.1"/>
    <property type="molecule type" value="Genomic_DNA"/>
</dbReference>
<feature type="coiled-coil region" evidence="1">
    <location>
        <begin position="81"/>
        <end position="108"/>
    </location>
</feature>
<accession>A0A9Q3ENY4</accession>
<organism evidence="2 3">
    <name type="scientific">Austropuccinia psidii MF-1</name>
    <dbReference type="NCBI Taxonomy" id="1389203"/>
    <lineage>
        <taxon>Eukaryota</taxon>
        <taxon>Fungi</taxon>
        <taxon>Dikarya</taxon>
        <taxon>Basidiomycota</taxon>
        <taxon>Pucciniomycotina</taxon>
        <taxon>Pucciniomycetes</taxon>
        <taxon>Pucciniales</taxon>
        <taxon>Sphaerophragmiaceae</taxon>
        <taxon>Austropuccinia</taxon>
    </lineage>
</organism>
<gene>
    <name evidence="2" type="ORF">O181_065436</name>
</gene>
<reference evidence="2" key="1">
    <citation type="submission" date="2021-03" db="EMBL/GenBank/DDBJ databases">
        <title>Draft genome sequence of rust myrtle Austropuccinia psidii MF-1, a brazilian biotype.</title>
        <authorList>
            <person name="Quecine M.C."/>
            <person name="Pachon D.M.R."/>
            <person name="Bonatelli M.L."/>
            <person name="Correr F.H."/>
            <person name="Franceschini L.M."/>
            <person name="Leite T.F."/>
            <person name="Margarido G.R.A."/>
            <person name="Almeida C.A."/>
            <person name="Ferrarezi J.A."/>
            <person name="Labate C.A."/>
        </authorList>
    </citation>
    <scope>NUCLEOTIDE SEQUENCE</scope>
    <source>
        <strain evidence="2">MF-1</strain>
    </source>
</reference>
<proteinExistence type="predicted"/>
<name>A0A9Q3ENY4_9BASI</name>
<dbReference type="OrthoDB" id="2507294at2759"/>
<comment type="caution">
    <text evidence="2">The sequence shown here is derived from an EMBL/GenBank/DDBJ whole genome shotgun (WGS) entry which is preliminary data.</text>
</comment>
<evidence type="ECO:0000313" key="3">
    <source>
        <dbReference type="Proteomes" id="UP000765509"/>
    </source>
</evidence>